<dbReference type="InterPro" id="IPR029058">
    <property type="entry name" value="AB_hydrolase_fold"/>
</dbReference>
<name>A0ABU1AZD3_9BACT</name>
<evidence type="ECO:0000256" key="1">
    <source>
        <dbReference type="SAM" id="Phobius"/>
    </source>
</evidence>
<dbReference type="SUPFAM" id="SSF53474">
    <property type="entry name" value="alpha/beta-Hydrolases"/>
    <property type="match status" value="1"/>
</dbReference>
<feature type="transmembrane region" description="Helical" evidence="1">
    <location>
        <begin position="12"/>
        <end position="36"/>
    </location>
</feature>
<dbReference type="Gene3D" id="3.40.50.1820">
    <property type="entry name" value="alpha/beta hydrolase"/>
    <property type="match status" value="1"/>
</dbReference>
<evidence type="ECO:0000259" key="2">
    <source>
        <dbReference type="Pfam" id="PF00561"/>
    </source>
</evidence>
<dbReference type="Proteomes" id="UP001225316">
    <property type="component" value="Unassembled WGS sequence"/>
</dbReference>
<keyword evidence="3" id="KW-0378">Hydrolase</keyword>
<protein>
    <submittedName>
        <fullName evidence="3">Alpha/beta hydrolase</fullName>
    </submittedName>
</protein>
<dbReference type="PANTHER" id="PTHR12277:SF81">
    <property type="entry name" value="PROTEIN ABHD13"/>
    <property type="match status" value="1"/>
</dbReference>
<comment type="caution">
    <text evidence="3">The sequence shown here is derived from an EMBL/GenBank/DDBJ whole genome shotgun (WGS) entry which is preliminary data.</text>
</comment>
<keyword evidence="4" id="KW-1185">Reference proteome</keyword>
<evidence type="ECO:0000313" key="4">
    <source>
        <dbReference type="Proteomes" id="UP001225316"/>
    </source>
</evidence>
<reference evidence="3 4" key="1">
    <citation type="submission" date="2023-04" db="EMBL/GenBank/DDBJ databases">
        <title>A novel bacteria isolated from coastal sediment.</title>
        <authorList>
            <person name="Liu X.-J."/>
            <person name="Du Z.-J."/>
        </authorList>
    </citation>
    <scope>NUCLEOTIDE SEQUENCE [LARGE SCALE GENOMIC DNA]</scope>
    <source>
        <strain evidence="3 4">SDUM461003</strain>
    </source>
</reference>
<evidence type="ECO:0000313" key="3">
    <source>
        <dbReference type="EMBL" id="MDQ8208629.1"/>
    </source>
</evidence>
<dbReference type="PANTHER" id="PTHR12277">
    <property type="entry name" value="ALPHA/BETA HYDROLASE DOMAIN-CONTAINING PROTEIN"/>
    <property type="match status" value="1"/>
</dbReference>
<keyword evidence="1" id="KW-1133">Transmembrane helix</keyword>
<keyword evidence="1" id="KW-0812">Transmembrane</keyword>
<keyword evidence="1" id="KW-0472">Membrane</keyword>
<feature type="domain" description="AB hydrolase-1" evidence="2">
    <location>
        <begin position="81"/>
        <end position="202"/>
    </location>
</feature>
<sequence>MPPLRTPHKQMIANVSILLIASLCILYAGINAYAALHSRKLIFPAPPSSYQDDASILKLQSSAGMSISAYYLKASNSDRILIYSHGNGEDIGMARPWLQDLQQKGISVFAYDYPGYGTSLGSPSEAGCYAAIHASYKYVTETLGYRPEQITLYGRSLGSGPSTWLAERTQVAGLILDGAFTSTFRVMTQIKLLPWDRFDNYARLPRIQCPVLIIHGTEDRIVPFQHALKNWRAITGPKYKLFVEGAGHGGLIDFAGPDYWNITLPFIQGKLL</sequence>
<dbReference type="GO" id="GO:0016787">
    <property type="term" value="F:hydrolase activity"/>
    <property type="evidence" value="ECO:0007669"/>
    <property type="project" value="UniProtKB-KW"/>
</dbReference>
<proteinExistence type="predicted"/>
<dbReference type="Pfam" id="PF00561">
    <property type="entry name" value="Abhydrolase_1"/>
    <property type="match status" value="1"/>
</dbReference>
<dbReference type="InterPro" id="IPR000073">
    <property type="entry name" value="AB_hydrolase_1"/>
</dbReference>
<dbReference type="RefSeq" id="WP_308951257.1">
    <property type="nucleotide sequence ID" value="NZ_JARXHW010000035.1"/>
</dbReference>
<dbReference type="EMBL" id="JARXHW010000035">
    <property type="protein sequence ID" value="MDQ8208629.1"/>
    <property type="molecule type" value="Genomic_DNA"/>
</dbReference>
<accession>A0ABU1AZD3</accession>
<organism evidence="3 4">
    <name type="scientific">Thalassobacterium maritimum</name>
    <dbReference type="NCBI Taxonomy" id="3041265"/>
    <lineage>
        <taxon>Bacteria</taxon>
        <taxon>Pseudomonadati</taxon>
        <taxon>Verrucomicrobiota</taxon>
        <taxon>Opitutia</taxon>
        <taxon>Puniceicoccales</taxon>
        <taxon>Coraliomargaritaceae</taxon>
        <taxon>Thalassobacterium</taxon>
    </lineage>
</organism>
<gene>
    <name evidence="3" type="ORF">QEH52_13975</name>
</gene>